<organism evidence="3">
    <name type="scientific">freshwater metagenome</name>
    <dbReference type="NCBI Taxonomy" id="449393"/>
    <lineage>
        <taxon>unclassified sequences</taxon>
        <taxon>metagenomes</taxon>
        <taxon>ecological metagenomes</taxon>
    </lineage>
</organism>
<evidence type="ECO:0000313" key="2">
    <source>
        <dbReference type="EMBL" id="CAB4741622.1"/>
    </source>
</evidence>
<evidence type="ECO:0000313" key="4">
    <source>
        <dbReference type="EMBL" id="CAB4921668.1"/>
    </source>
</evidence>
<dbReference type="Pfam" id="PF04989">
    <property type="entry name" value="RMNT_CmcI"/>
    <property type="match status" value="1"/>
</dbReference>
<dbReference type="Gene3D" id="3.40.50.150">
    <property type="entry name" value="Vaccinia Virus protein VP39"/>
    <property type="match status" value="1"/>
</dbReference>
<evidence type="ECO:0000313" key="1">
    <source>
        <dbReference type="EMBL" id="CAB4656037.1"/>
    </source>
</evidence>
<dbReference type="InterPro" id="IPR007072">
    <property type="entry name" value="RNMT_CmcI"/>
</dbReference>
<evidence type="ECO:0000313" key="5">
    <source>
        <dbReference type="EMBL" id="CAB5057741.1"/>
    </source>
</evidence>
<dbReference type="GO" id="GO:0008168">
    <property type="term" value="F:methyltransferase activity"/>
    <property type="evidence" value="ECO:0007669"/>
    <property type="project" value="InterPro"/>
</dbReference>
<proteinExistence type="predicted"/>
<dbReference type="AlphaFoldDB" id="A0A6J7CYK7"/>
<dbReference type="EMBL" id="CAFBMV010000004">
    <property type="protein sequence ID" value="CAB4921668.1"/>
    <property type="molecule type" value="Genomic_DNA"/>
</dbReference>
<dbReference type="EMBL" id="CAFBLE010000004">
    <property type="protein sequence ID" value="CAB4863687.1"/>
    <property type="molecule type" value="Genomic_DNA"/>
</dbReference>
<accession>A0A6J7CYK7</accession>
<dbReference type="CDD" id="cd02440">
    <property type="entry name" value="AdoMet_MTases"/>
    <property type="match status" value="1"/>
</dbReference>
<dbReference type="EMBL" id="CAFBQL010000004">
    <property type="protein sequence ID" value="CAB5057741.1"/>
    <property type="molecule type" value="Genomic_DNA"/>
</dbReference>
<reference evidence="3" key="1">
    <citation type="submission" date="2020-05" db="EMBL/GenBank/DDBJ databases">
        <authorList>
            <person name="Chiriac C."/>
            <person name="Salcher M."/>
            <person name="Ghai R."/>
            <person name="Kavagutti S V."/>
        </authorList>
    </citation>
    <scope>NUCLEOTIDE SEQUENCE</scope>
</reference>
<dbReference type="SUPFAM" id="SSF53335">
    <property type="entry name" value="S-adenosyl-L-methionine-dependent methyltransferases"/>
    <property type="match status" value="1"/>
</dbReference>
<name>A0A6J7CYK7_9ZZZZ</name>
<dbReference type="GO" id="GO:0008610">
    <property type="term" value="P:lipid biosynthetic process"/>
    <property type="evidence" value="ECO:0007669"/>
    <property type="project" value="InterPro"/>
</dbReference>
<dbReference type="EMBL" id="CAEZZC010000002">
    <property type="protein sequence ID" value="CAB4741622.1"/>
    <property type="molecule type" value="Genomic_DNA"/>
</dbReference>
<protein>
    <submittedName>
        <fullName evidence="3">Unannotated protein</fullName>
    </submittedName>
</protein>
<sequence>MTSEITYSSQYLLEKWLDTSSSLGSDKLNVYFETLSEIFNTFNGRSVTVLEIGTQRGGNLVFLRNILPAGSTVIGIDIHPPSGKLPDGINFIKGNSTHPEIWTKASEFGPYDLIIEDASHIQNDVWQNFQIYSELLKVGGFIMIEDTQYAIIPGWGRGLAGRKSVLHKVIKDIYPKLLFTEKGGPDSFTIDLRQYSVTLQRVISQLPLRIDSKENFRRELRRPKGSELFYKWATLILEQERPFFRFKLVLFARQVFRLFKRR</sequence>
<gene>
    <name evidence="1" type="ORF">UFOPK2289_00118</name>
    <name evidence="2" type="ORF">UFOPK2822_00231</name>
    <name evidence="3" type="ORF">UFOPK3346_00617</name>
    <name evidence="4" type="ORF">UFOPK3670_00702</name>
    <name evidence="5" type="ORF">UFOPK4308_00768</name>
</gene>
<dbReference type="InterPro" id="IPR029063">
    <property type="entry name" value="SAM-dependent_MTases_sf"/>
</dbReference>
<evidence type="ECO:0000313" key="3">
    <source>
        <dbReference type="EMBL" id="CAB4863687.1"/>
    </source>
</evidence>
<dbReference type="EMBL" id="CAEZWT010000002">
    <property type="protein sequence ID" value="CAB4656037.1"/>
    <property type="molecule type" value="Genomic_DNA"/>
</dbReference>